<gene>
    <name evidence="1" type="ORF">EA655_10795</name>
</gene>
<comment type="caution">
    <text evidence="1">The sequence shown here is derived from an EMBL/GenBank/DDBJ whole genome shotgun (WGS) entry which is preliminary data.</text>
</comment>
<reference evidence="1 2" key="1">
    <citation type="submission" date="2019-02" db="EMBL/GenBank/DDBJ databases">
        <title>WGS of Pseudoxanthomonas species novum from clinical isolates.</title>
        <authorList>
            <person name="Bernier A.-M."/>
            <person name="Bernard K."/>
            <person name="Vachon A."/>
        </authorList>
    </citation>
    <scope>NUCLEOTIDE SEQUENCE [LARGE SCALE GENOMIC DNA]</scope>
    <source>
        <strain evidence="1 2">NML130969</strain>
    </source>
</reference>
<evidence type="ECO:0000313" key="2">
    <source>
        <dbReference type="Proteomes" id="UP000294164"/>
    </source>
</evidence>
<organism evidence="1 2">
    <name type="scientific">Pseudoxanthomonas winnipegensis</name>
    <dbReference type="NCBI Taxonomy" id="2480810"/>
    <lineage>
        <taxon>Bacteria</taxon>
        <taxon>Pseudomonadati</taxon>
        <taxon>Pseudomonadota</taxon>
        <taxon>Gammaproteobacteria</taxon>
        <taxon>Lysobacterales</taxon>
        <taxon>Lysobacteraceae</taxon>
        <taxon>Pseudoxanthomonas</taxon>
    </lineage>
</organism>
<dbReference type="AlphaFoldDB" id="A0A4Q8M4D4"/>
<dbReference type="EMBL" id="SHMG01000005">
    <property type="protein sequence ID" value="TAA42506.1"/>
    <property type="molecule type" value="Genomic_DNA"/>
</dbReference>
<protein>
    <submittedName>
        <fullName evidence="1">Uncharacterized protein</fullName>
    </submittedName>
</protein>
<name>A0A4Q8M4D4_9GAMM</name>
<sequence length="83" mass="9137">MPEVMLLPHVKGQPRLDAIVFRGTERTMTPERRLERYRLACALCAPATLFVRRMAGLRVRADLRAGRTPPAVGAGADAGAPRR</sequence>
<evidence type="ECO:0000313" key="1">
    <source>
        <dbReference type="EMBL" id="TAA42506.1"/>
    </source>
</evidence>
<accession>A0A4Q8M4D4</accession>
<dbReference type="Proteomes" id="UP000294164">
    <property type="component" value="Unassembled WGS sequence"/>
</dbReference>
<dbReference type="RefSeq" id="WP_130534549.1">
    <property type="nucleotide sequence ID" value="NZ_SHMG01000005.1"/>
</dbReference>
<proteinExistence type="predicted"/>